<dbReference type="SMART" id="SM00909">
    <property type="entry name" value="Germane"/>
    <property type="match status" value="2"/>
</dbReference>
<comment type="caution">
    <text evidence="2">The sequence shown here is derived from an EMBL/GenBank/DDBJ whole genome shotgun (WGS) entry which is preliminary data.</text>
</comment>
<dbReference type="Pfam" id="PF10646">
    <property type="entry name" value="Germane"/>
    <property type="match status" value="2"/>
</dbReference>
<evidence type="ECO:0000313" key="3">
    <source>
        <dbReference type="Proteomes" id="UP000236910"/>
    </source>
</evidence>
<dbReference type="Proteomes" id="UP000236910">
    <property type="component" value="Unassembled WGS sequence"/>
</dbReference>
<evidence type="ECO:0000259" key="1">
    <source>
        <dbReference type="SMART" id="SM00909"/>
    </source>
</evidence>
<proteinExistence type="predicted"/>
<reference evidence="2 3" key="1">
    <citation type="submission" date="2018-01" db="EMBL/GenBank/DDBJ databases">
        <title>Metagenomic assembled genomes from two thermal pools in the Uzon Caldera, Kamchatka, Russia.</title>
        <authorList>
            <person name="Wilkins L."/>
            <person name="Ettinger C."/>
        </authorList>
    </citation>
    <scope>NUCLEOTIDE SEQUENCE [LARGE SCALE GENOMIC DNA]</scope>
    <source>
        <strain evidence="2">ARK-10</strain>
    </source>
</reference>
<accession>A0A2J6X637</accession>
<gene>
    <name evidence="2" type="ORF">C0175_04045</name>
</gene>
<sequence>MRKRDTIKLISLFILIFFVSSLAGVLIYLRTRESETYTVKLYFYEPIPKELVPVEENFRGSIESITRQVFETLKAPRVSAYFPTIPKELTLDFAKYQNQNQTLTINILTNGAKKTAKEEYIAFLSLANSLKSIKGVNNLKILINSRENDVFLRYVNINETLSNLTSTLPKFKTVYLYFLTPDLNYLAVEKREILDADKPEVLAMEILNELSYGSNIGLVSLLKPEYVRSIELKSGGLATVNLSNSINQLSLGSYTANLFVLSIVNSLTEIADIQKVSFNIDGNKIDTLFGTVDVSLPLARFNAMPNISFIIPYYVLPLNGNVAYVPVVIPTKTTDLTKIFEELKKPRENLKTYLNDVDIKKIEVKGYTLKIVLASKKVLSAEEIDYIKKQVFLTTMELPNINTLDLTIGEEGFLLTR</sequence>
<evidence type="ECO:0000313" key="2">
    <source>
        <dbReference type="EMBL" id="PMP82190.1"/>
    </source>
</evidence>
<protein>
    <recommendedName>
        <fullName evidence="1">GerMN domain-containing protein</fullName>
    </recommendedName>
</protein>
<feature type="domain" description="GerMN" evidence="1">
    <location>
        <begin position="66"/>
        <end position="152"/>
    </location>
</feature>
<name>A0A2J6X637_9BACT</name>
<organism evidence="2 3">
    <name type="scientific">Caldisericum exile</name>
    <dbReference type="NCBI Taxonomy" id="693075"/>
    <lineage>
        <taxon>Bacteria</taxon>
        <taxon>Pseudomonadati</taxon>
        <taxon>Caldisericota/Cryosericota group</taxon>
        <taxon>Caldisericota</taxon>
        <taxon>Caldisericia</taxon>
        <taxon>Caldisericales</taxon>
        <taxon>Caldisericaceae</taxon>
        <taxon>Caldisericum</taxon>
    </lineage>
</organism>
<dbReference type="InterPro" id="IPR019606">
    <property type="entry name" value="GerMN"/>
</dbReference>
<dbReference type="EMBL" id="PNIX01000239">
    <property type="protein sequence ID" value="PMP82190.1"/>
    <property type="molecule type" value="Genomic_DNA"/>
</dbReference>
<feature type="domain" description="GerMN" evidence="1">
    <location>
        <begin position="203"/>
        <end position="289"/>
    </location>
</feature>
<dbReference type="AlphaFoldDB" id="A0A2J6X637"/>